<dbReference type="GeneID" id="64605260"/>
<evidence type="ECO:0000313" key="2">
    <source>
        <dbReference type="Proteomes" id="UP000719766"/>
    </source>
</evidence>
<protein>
    <submittedName>
        <fullName evidence="1">Uncharacterized protein</fullName>
    </submittedName>
</protein>
<accession>A0A9P7DEV4</accession>
<gene>
    <name evidence="1" type="ORF">HD556DRAFT_747918</name>
</gene>
<dbReference type="Proteomes" id="UP000719766">
    <property type="component" value="Unassembled WGS sequence"/>
</dbReference>
<organism evidence="1 2">
    <name type="scientific">Suillus plorans</name>
    <dbReference type="NCBI Taxonomy" id="116603"/>
    <lineage>
        <taxon>Eukaryota</taxon>
        <taxon>Fungi</taxon>
        <taxon>Dikarya</taxon>
        <taxon>Basidiomycota</taxon>
        <taxon>Agaricomycotina</taxon>
        <taxon>Agaricomycetes</taxon>
        <taxon>Agaricomycetidae</taxon>
        <taxon>Boletales</taxon>
        <taxon>Suillineae</taxon>
        <taxon>Suillaceae</taxon>
        <taxon>Suillus</taxon>
    </lineage>
</organism>
<keyword evidence="2" id="KW-1185">Reference proteome</keyword>
<comment type="caution">
    <text evidence="1">The sequence shown here is derived from an EMBL/GenBank/DDBJ whole genome shotgun (WGS) entry which is preliminary data.</text>
</comment>
<name>A0A9P7DEV4_9AGAM</name>
<dbReference type="EMBL" id="JABBWE010000053">
    <property type="protein sequence ID" value="KAG1790086.1"/>
    <property type="molecule type" value="Genomic_DNA"/>
</dbReference>
<dbReference type="RefSeq" id="XP_041157071.1">
    <property type="nucleotide sequence ID" value="XM_041311496.1"/>
</dbReference>
<sequence length="88" mass="10048">MAAEAPLVLYRSLKHEHEETFLYFAVQRNKESKVLSNISRPLLLPYSVKTDTSLDDPVTGLTGHVSSQHARECGKEMNNVHKFYRMVS</sequence>
<dbReference type="OrthoDB" id="10568514at2759"/>
<dbReference type="AlphaFoldDB" id="A0A9P7DEV4"/>
<evidence type="ECO:0000313" key="1">
    <source>
        <dbReference type="EMBL" id="KAG1790086.1"/>
    </source>
</evidence>
<proteinExistence type="predicted"/>
<reference evidence="1" key="1">
    <citation type="journal article" date="2020" name="New Phytol.">
        <title>Comparative genomics reveals dynamic genome evolution in host specialist ectomycorrhizal fungi.</title>
        <authorList>
            <person name="Lofgren L.A."/>
            <person name="Nguyen N.H."/>
            <person name="Vilgalys R."/>
            <person name="Ruytinx J."/>
            <person name="Liao H.L."/>
            <person name="Branco S."/>
            <person name="Kuo A."/>
            <person name="LaButti K."/>
            <person name="Lipzen A."/>
            <person name="Andreopoulos W."/>
            <person name="Pangilinan J."/>
            <person name="Riley R."/>
            <person name="Hundley H."/>
            <person name="Na H."/>
            <person name="Barry K."/>
            <person name="Grigoriev I.V."/>
            <person name="Stajich J.E."/>
            <person name="Kennedy P.G."/>
        </authorList>
    </citation>
    <scope>NUCLEOTIDE SEQUENCE</scope>
    <source>
        <strain evidence="1">S12</strain>
    </source>
</reference>